<feature type="domain" description="N-acetyltransferase" evidence="2">
    <location>
        <begin position="1"/>
        <end position="144"/>
    </location>
</feature>
<dbReference type="GO" id="GO:0016747">
    <property type="term" value="F:acyltransferase activity, transferring groups other than amino-acyl groups"/>
    <property type="evidence" value="ECO:0007669"/>
    <property type="project" value="InterPro"/>
</dbReference>
<feature type="transmembrane region" description="Helical" evidence="1">
    <location>
        <begin position="195"/>
        <end position="216"/>
    </location>
</feature>
<dbReference type="PROSITE" id="PS51186">
    <property type="entry name" value="GNAT"/>
    <property type="match status" value="1"/>
</dbReference>
<name>A0A212JYT0_9BACT</name>
<keyword evidence="1" id="KW-0812">Transmembrane</keyword>
<dbReference type="Gene3D" id="3.40.630.30">
    <property type="match status" value="1"/>
</dbReference>
<protein>
    <recommendedName>
        <fullName evidence="2">N-acetyltransferase domain-containing protein</fullName>
    </recommendedName>
</protein>
<evidence type="ECO:0000256" key="1">
    <source>
        <dbReference type="SAM" id="Phobius"/>
    </source>
</evidence>
<proteinExistence type="predicted"/>
<dbReference type="AlphaFoldDB" id="A0A212JYT0"/>
<gene>
    <name evidence="3" type="ORF">KL86DYS1_30877</name>
</gene>
<evidence type="ECO:0000313" key="3">
    <source>
        <dbReference type="EMBL" id="SBW04573.1"/>
    </source>
</evidence>
<reference evidence="3" key="1">
    <citation type="submission" date="2016-04" db="EMBL/GenBank/DDBJ databases">
        <authorList>
            <person name="Evans L.H."/>
            <person name="Alamgir A."/>
            <person name="Owens N."/>
            <person name="Weber N.D."/>
            <person name="Virtaneva K."/>
            <person name="Barbian K."/>
            <person name="Babar A."/>
            <person name="Rosenke K."/>
        </authorList>
    </citation>
    <scope>NUCLEOTIDE SEQUENCE</scope>
    <source>
        <strain evidence="3">86-1</strain>
    </source>
</reference>
<dbReference type="EMBL" id="FLUM01000003">
    <property type="protein sequence ID" value="SBW04573.1"/>
    <property type="molecule type" value="Genomic_DNA"/>
</dbReference>
<feature type="transmembrane region" description="Helical" evidence="1">
    <location>
        <begin position="155"/>
        <end position="175"/>
    </location>
</feature>
<evidence type="ECO:0000259" key="2">
    <source>
        <dbReference type="PROSITE" id="PS51186"/>
    </source>
</evidence>
<organism evidence="3">
    <name type="scientific">uncultured Dysgonomonas sp</name>
    <dbReference type="NCBI Taxonomy" id="206096"/>
    <lineage>
        <taxon>Bacteria</taxon>
        <taxon>Pseudomonadati</taxon>
        <taxon>Bacteroidota</taxon>
        <taxon>Bacteroidia</taxon>
        <taxon>Bacteroidales</taxon>
        <taxon>Dysgonomonadaceae</taxon>
        <taxon>Dysgonomonas</taxon>
        <taxon>environmental samples</taxon>
    </lineage>
</organism>
<accession>A0A212JYT0</accession>
<feature type="transmembrane region" description="Helical" evidence="1">
    <location>
        <begin position="223"/>
        <end position="242"/>
    </location>
</feature>
<dbReference type="SUPFAM" id="SSF55729">
    <property type="entry name" value="Acyl-CoA N-acyltransferases (Nat)"/>
    <property type="match status" value="1"/>
</dbReference>
<dbReference type="InterPro" id="IPR016181">
    <property type="entry name" value="Acyl_CoA_acyltransferase"/>
</dbReference>
<dbReference type="InterPro" id="IPR000182">
    <property type="entry name" value="GNAT_dom"/>
</dbReference>
<keyword evidence="1" id="KW-1133">Transmembrane helix</keyword>
<dbReference type="CDD" id="cd04301">
    <property type="entry name" value="NAT_SF"/>
    <property type="match status" value="1"/>
</dbReference>
<keyword evidence="1" id="KW-0472">Membrane</keyword>
<sequence>MLYEAIYQDEGSAPLPYDIIKRPEIDAYIHDFGKLKDDYCLVAVLNGKIIGAVWTRILAGEVKGFGNIDNETPEFAISLLKEYRNQGYGTLLMSRMIEHLRKEGYKQTSLSVDKNNYAAGMYLKLGFEIIQEREHDYLMVLDIKKKYQTISPAKYNKQLGVLMIGFNSGWLYLAVSRLYSQHFGGILYFFMYPDWFLVLKSICSIIGILLGVAIIYKRLKFRHGLLINATIFSICMFIGIYITL</sequence>
<dbReference type="Pfam" id="PF00583">
    <property type="entry name" value="Acetyltransf_1"/>
    <property type="match status" value="1"/>
</dbReference>